<dbReference type="PANTHER" id="PTHR12758">
    <property type="entry name" value="APOPTOSIS INHIBITOR 5-RELATED"/>
    <property type="match status" value="1"/>
</dbReference>
<keyword evidence="5" id="KW-1185">Reference proteome</keyword>
<evidence type="ECO:0000256" key="2">
    <source>
        <dbReference type="ARBA" id="ARBA00022703"/>
    </source>
</evidence>
<proteinExistence type="inferred from homology"/>
<dbReference type="AlphaFoldDB" id="A0A9W9AX71"/>
<comment type="caution">
    <text evidence="4">The sequence shown here is derived from an EMBL/GenBank/DDBJ whole genome shotgun (WGS) entry which is preliminary data.</text>
</comment>
<protein>
    <submittedName>
        <fullName evidence="4">Apoptosis inhibitory protein 5-domain-containing protein</fullName>
    </submittedName>
</protein>
<sequence length="609" mass="66872">MEERELQALVRRTKSLPDKTSTSRRSALKQLVEATRSSTVSLKTFAAKNIPEFFQDFPDAEEDAINAVYDLCEDQSSQVRMAGYNALVHMSRLEKKWVKRNADVLVQLLQSDDPNEVSMVRKALVDHLQFDPRVTLGVLCDQIIPPNDLVDPEELAMRDSLRTLVLSFITGELKKGQLVKYMPPGSEAEDALVDGLILAIPKLSESDAQVTLMDILLQLQFLDTPCSRGSTLSQSVLQRAKSALVDDHTNPDAQNGVRLHKTRRYLDILSVLFINKRQGNLEDLYNFYTPILGKVVFSSMPTEDQLLVLHHFVEALHASKTNDPSVMRLLNLVPSYFECLAKTDLSQASPQNTCILLLQRLVLATENGWTLPSYVLQSAQSLGRVVSNHGQGGAIHELLRSLAARRPEASAKPSSFSKTASAPPVPSPSDVSQELASSSSTISMPGRPSTRSRPPNSIPSLQGVKPLSRKQALDSDNTSHPTKKVKKGGGESDNTPSLLSRMGTSPSMPQMRPPSHLHPDQLGQQTHTPRLQRSESLPRVGDTGLSIKGAAKKEEFLSSVAGHKTNHRAGAGPRRASAVDSSLMDRLTLNGVVFNSHTHARRNKRRGVA</sequence>
<feature type="region of interest" description="Disordered" evidence="3">
    <location>
        <begin position="409"/>
        <end position="579"/>
    </location>
</feature>
<dbReference type="InterPro" id="IPR011989">
    <property type="entry name" value="ARM-like"/>
</dbReference>
<dbReference type="OrthoDB" id="19224at2759"/>
<evidence type="ECO:0000256" key="3">
    <source>
        <dbReference type="SAM" id="MobiDB-lite"/>
    </source>
</evidence>
<dbReference type="InterPro" id="IPR008383">
    <property type="entry name" value="API5"/>
</dbReference>
<reference evidence="4" key="1">
    <citation type="submission" date="2022-08" db="EMBL/GenBank/DDBJ databases">
        <title>A Global Phylogenomic Analysis of the Shiitake Genus Lentinula.</title>
        <authorList>
            <consortium name="DOE Joint Genome Institute"/>
            <person name="Sierra-Patev S."/>
            <person name="Min B."/>
            <person name="Naranjo-Ortiz M."/>
            <person name="Looney B."/>
            <person name="Konkel Z."/>
            <person name="Slot J.C."/>
            <person name="Sakamoto Y."/>
            <person name="Steenwyk J.L."/>
            <person name="Rokas A."/>
            <person name="Carro J."/>
            <person name="Camarero S."/>
            <person name="Ferreira P."/>
            <person name="Molpeceres G."/>
            <person name="Ruiz-Duenas F.J."/>
            <person name="Serrano A."/>
            <person name="Henrissat B."/>
            <person name="Drula E."/>
            <person name="Hughes K.W."/>
            <person name="Mata J.L."/>
            <person name="Ishikawa N.K."/>
            <person name="Vargas-Isla R."/>
            <person name="Ushijima S."/>
            <person name="Smith C.A."/>
            <person name="Ahrendt S."/>
            <person name="Andreopoulos W."/>
            <person name="He G."/>
            <person name="Labutti K."/>
            <person name="Lipzen A."/>
            <person name="Ng V."/>
            <person name="Riley R."/>
            <person name="Sandor L."/>
            <person name="Barry K."/>
            <person name="Martinez A.T."/>
            <person name="Xiao Y."/>
            <person name="Gibbons J.G."/>
            <person name="Terashima K."/>
            <person name="Grigoriev I.V."/>
            <person name="Hibbett D.S."/>
        </authorList>
    </citation>
    <scope>NUCLEOTIDE SEQUENCE</scope>
    <source>
        <strain evidence="4">JLM2183</strain>
    </source>
</reference>
<accession>A0A9W9AX71</accession>
<feature type="compositionally biased region" description="Polar residues" evidence="3">
    <location>
        <begin position="492"/>
        <end position="508"/>
    </location>
</feature>
<dbReference type="Gene3D" id="1.25.10.10">
    <property type="entry name" value="Leucine-rich Repeat Variant"/>
    <property type="match status" value="1"/>
</dbReference>
<feature type="compositionally biased region" description="Polar residues" evidence="3">
    <location>
        <begin position="522"/>
        <end position="535"/>
    </location>
</feature>
<comment type="similarity">
    <text evidence="1">Belongs to the API5 family.</text>
</comment>
<dbReference type="GO" id="GO:0003723">
    <property type="term" value="F:RNA binding"/>
    <property type="evidence" value="ECO:0007669"/>
    <property type="project" value="TreeGrafter"/>
</dbReference>
<dbReference type="EMBL" id="JAOTPV010000001">
    <property type="protein sequence ID" value="KAJ4490923.1"/>
    <property type="molecule type" value="Genomic_DNA"/>
</dbReference>
<evidence type="ECO:0000313" key="5">
    <source>
        <dbReference type="Proteomes" id="UP001150266"/>
    </source>
</evidence>
<dbReference type="Proteomes" id="UP001150266">
    <property type="component" value="Unassembled WGS sequence"/>
</dbReference>
<dbReference type="InterPro" id="IPR016024">
    <property type="entry name" value="ARM-type_fold"/>
</dbReference>
<dbReference type="GO" id="GO:0043066">
    <property type="term" value="P:negative regulation of apoptotic process"/>
    <property type="evidence" value="ECO:0007669"/>
    <property type="project" value="TreeGrafter"/>
</dbReference>
<evidence type="ECO:0000256" key="1">
    <source>
        <dbReference type="ARBA" id="ARBA00009515"/>
    </source>
</evidence>
<dbReference type="PANTHER" id="PTHR12758:SF19">
    <property type="entry name" value="APOPTOSIS INHIBITOR 5"/>
    <property type="match status" value="1"/>
</dbReference>
<dbReference type="Pfam" id="PF05918">
    <property type="entry name" value="API5"/>
    <property type="match status" value="1"/>
</dbReference>
<evidence type="ECO:0000313" key="4">
    <source>
        <dbReference type="EMBL" id="KAJ4490923.1"/>
    </source>
</evidence>
<dbReference type="SUPFAM" id="SSF48371">
    <property type="entry name" value="ARM repeat"/>
    <property type="match status" value="2"/>
</dbReference>
<feature type="compositionally biased region" description="Polar residues" evidence="3">
    <location>
        <begin position="434"/>
        <end position="460"/>
    </location>
</feature>
<name>A0A9W9AX71_9AGAR</name>
<gene>
    <name evidence="4" type="ORF">J3R30DRAFT_3427074</name>
</gene>
<organism evidence="4 5">
    <name type="scientific">Lentinula aciculospora</name>
    <dbReference type="NCBI Taxonomy" id="153920"/>
    <lineage>
        <taxon>Eukaryota</taxon>
        <taxon>Fungi</taxon>
        <taxon>Dikarya</taxon>
        <taxon>Basidiomycota</taxon>
        <taxon>Agaricomycotina</taxon>
        <taxon>Agaricomycetes</taxon>
        <taxon>Agaricomycetidae</taxon>
        <taxon>Agaricales</taxon>
        <taxon>Marasmiineae</taxon>
        <taxon>Omphalotaceae</taxon>
        <taxon>Lentinula</taxon>
    </lineage>
</organism>
<dbReference type="GO" id="GO:0006915">
    <property type="term" value="P:apoptotic process"/>
    <property type="evidence" value="ECO:0007669"/>
    <property type="project" value="UniProtKB-KW"/>
</dbReference>
<dbReference type="GO" id="GO:0005634">
    <property type="term" value="C:nucleus"/>
    <property type="evidence" value="ECO:0007669"/>
    <property type="project" value="TreeGrafter"/>
</dbReference>
<keyword evidence="2" id="KW-0053">Apoptosis</keyword>